<dbReference type="InterPro" id="IPR002938">
    <property type="entry name" value="FAD-bd"/>
</dbReference>
<dbReference type="PANTHER" id="PTHR46496:SF1">
    <property type="entry name" value="ZEAXANTHIN EPOXIDASE, CHLOROPLASTIC"/>
    <property type="match status" value="1"/>
</dbReference>
<dbReference type="EMBL" id="CAICTM010000664">
    <property type="protein sequence ID" value="CAB9514622.1"/>
    <property type="molecule type" value="Genomic_DNA"/>
</dbReference>
<feature type="domain" description="FAD-binding" evidence="7">
    <location>
        <begin position="80"/>
        <end position="433"/>
    </location>
</feature>
<accession>A0A9N8E4Z2</accession>
<dbReference type="Proteomes" id="UP001153069">
    <property type="component" value="Unassembled WGS sequence"/>
</dbReference>
<protein>
    <submittedName>
        <fullName evidence="8">Zeaxanthin epoxidase, chloroplastic</fullName>
    </submittedName>
</protein>
<keyword evidence="4" id="KW-0560">Oxidoreductase</keyword>
<evidence type="ECO:0000313" key="9">
    <source>
        <dbReference type="Proteomes" id="UP001153069"/>
    </source>
</evidence>
<dbReference type="PRINTS" id="PR00420">
    <property type="entry name" value="RNGMNOXGNASE"/>
</dbReference>
<comment type="caution">
    <text evidence="8">The sequence shown here is derived from an EMBL/GenBank/DDBJ whole genome shotgun (WGS) entry which is preliminary data.</text>
</comment>
<organism evidence="8 9">
    <name type="scientific">Seminavis robusta</name>
    <dbReference type="NCBI Taxonomy" id="568900"/>
    <lineage>
        <taxon>Eukaryota</taxon>
        <taxon>Sar</taxon>
        <taxon>Stramenopiles</taxon>
        <taxon>Ochrophyta</taxon>
        <taxon>Bacillariophyta</taxon>
        <taxon>Bacillariophyceae</taxon>
        <taxon>Bacillariophycidae</taxon>
        <taxon>Naviculales</taxon>
        <taxon>Naviculaceae</taxon>
        <taxon>Seminavis</taxon>
    </lineage>
</organism>
<evidence type="ECO:0000259" key="7">
    <source>
        <dbReference type="Pfam" id="PF01494"/>
    </source>
</evidence>
<keyword evidence="2" id="KW-0285">Flavoprotein</keyword>
<evidence type="ECO:0000256" key="3">
    <source>
        <dbReference type="ARBA" id="ARBA00022827"/>
    </source>
</evidence>
<evidence type="ECO:0000256" key="6">
    <source>
        <dbReference type="SAM" id="SignalP"/>
    </source>
</evidence>
<dbReference type="Pfam" id="PF01494">
    <property type="entry name" value="FAD_binding_3"/>
    <property type="match status" value="1"/>
</dbReference>
<feature type="signal peptide" evidence="6">
    <location>
        <begin position="1"/>
        <end position="21"/>
    </location>
</feature>
<dbReference type="AlphaFoldDB" id="A0A9N8E4Z2"/>
<evidence type="ECO:0000256" key="1">
    <source>
        <dbReference type="ARBA" id="ARBA00001974"/>
    </source>
</evidence>
<evidence type="ECO:0000256" key="4">
    <source>
        <dbReference type="ARBA" id="ARBA00023002"/>
    </source>
</evidence>
<feature type="chain" id="PRO_5040138435" evidence="6">
    <location>
        <begin position="22"/>
        <end position="571"/>
    </location>
</feature>
<dbReference type="Gene3D" id="3.50.50.60">
    <property type="entry name" value="FAD/NAD(P)-binding domain"/>
    <property type="match status" value="1"/>
</dbReference>
<feature type="transmembrane region" description="Helical" evidence="5">
    <location>
        <begin position="508"/>
        <end position="527"/>
    </location>
</feature>
<keyword evidence="5" id="KW-1133">Transmembrane helix</keyword>
<reference evidence="8" key="1">
    <citation type="submission" date="2020-06" db="EMBL/GenBank/DDBJ databases">
        <authorList>
            <consortium name="Plant Systems Biology data submission"/>
        </authorList>
    </citation>
    <scope>NUCLEOTIDE SEQUENCE</scope>
    <source>
        <strain evidence="8">D6</strain>
    </source>
</reference>
<gene>
    <name evidence="8" type="ORF">SEMRO_665_G183770.1</name>
</gene>
<dbReference type="OrthoDB" id="655030at2759"/>
<evidence type="ECO:0000313" key="8">
    <source>
        <dbReference type="EMBL" id="CAB9514622.1"/>
    </source>
</evidence>
<dbReference type="SUPFAM" id="SSF51905">
    <property type="entry name" value="FAD/NAD(P)-binding domain"/>
    <property type="match status" value="1"/>
</dbReference>
<proteinExistence type="predicted"/>
<evidence type="ECO:0000256" key="2">
    <source>
        <dbReference type="ARBA" id="ARBA00022630"/>
    </source>
</evidence>
<keyword evidence="5" id="KW-0812">Transmembrane</keyword>
<dbReference type="GO" id="GO:0071949">
    <property type="term" value="F:FAD binding"/>
    <property type="evidence" value="ECO:0007669"/>
    <property type="project" value="InterPro"/>
</dbReference>
<evidence type="ECO:0000256" key="5">
    <source>
        <dbReference type="SAM" id="Phobius"/>
    </source>
</evidence>
<name>A0A9N8E4Z2_9STRA</name>
<dbReference type="GO" id="GO:0016491">
    <property type="term" value="F:oxidoreductase activity"/>
    <property type="evidence" value="ECO:0007669"/>
    <property type="project" value="UniProtKB-KW"/>
</dbReference>
<sequence>MVITRSLVLAALLGLAPTASGFGVKPVATRQSTPAFSSTSAVRVASTLPSPTDTTVKGGDDKEYEFTSMPDEISEENPLRVLVAGAGVGGLALARSLSKNPLINVTVIERTDQFKRFGGPIQLASNALTIVKEMDEGIYNQVMEKFTFTGDKENGIKDGIRDEWYAKFDLASPAESREMPYTGVIERPDLQNIYLNSLPEGVVRNGDGVIGYEKNPKGHGIKVDLDSGATIEGDVLIGADGIWSAVRATMRDEPIRGDDSGVAYSGYTVFAGELNYDSFDNGMVGYKVYIGPGQYFVITDIGNGRYQWYAFLARAPGSAETEEKPEGSSKYLQNIFTGWSKDVHHILKATQEDEIEQRDLYDRPPSVRKPWTDGPVALLGDAVHAMMPNLGQGGCQAIEDAFVIVQELEECKTRNELSGAMGRYRDRRLIRSAAVQGLSRFASDIIIRGFDTPAKIVKADDGSIRFENFNYAGVVTSILRPILPIFFAIQFAFLYDGWKNEVQIDGKAAVGFLFVGGLILLLGAGSVGEAGLVLGPIIEGLFGAEGLVFSSEGLLGSEGFQGIFDALNGMF</sequence>
<keyword evidence="5" id="KW-0472">Membrane</keyword>
<feature type="transmembrane region" description="Helical" evidence="5">
    <location>
        <begin position="478"/>
        <end position="496"/>
    </location>
</feature>
<dbReference type="InterPro" id="IPR036188">
    <property type="entry name" value="FAD/NAD-bd_sf"/>
</dbReference>
<keyword evidence="9" id="KW-1185">Reference proteome</keyword>
<keyword evidence="6" id="KW-0732">Signal</keyword>
<keyword evidence="3" id="KW-0274">FAD</keyword>
<dbReference type="PANTHER" id="PTHR46496">
    <property type="match status" value="1"/>
</dbReference>
<comment type="cofactor">
    <cofactor evidence="1">
        <name>FAD</name>
        <dbReference type="ChEBI" id="CHEBI:57692"/>
    </cofactor>
</comment>